<keyword evidence="5 7" id="KW-1133">Transmembrane helix</keyword>
<feature type="transmembrane region" description="Helical" evidence="7">
    <location>
        <begin position="234"/>
        <end position="256"/>
    </location>
</feature>
<dbReference type="PANTHER" id="PTHR42718:SF46">
    <property type="entry name" value="BLR6921 PROTEIN"/>
    <property type="match status" value="1"/>
</dbReference>
<accession>A0A927RG55</accession>
<feature type="transmembrane region" description="Helical" evidence="7">
    <location>
        <begin position="113"/>
        <end position="136"/>
    </location>
</feature>
<reference evidence="9" key="1">
    <citation type="submission" date="2020-10" db="EMBL/GenBank/DDBJ databases">
        <title>Sequencing the genomes of 1000 actinobacteria strains.</title>
        <authorList>
            <person name="Klenk H.-P."/>
        </authorList>
    </citation>
    <scope>NUCLEOTIDE SEQUENCE</scope>
    <source>
        <strain evidence="9">DSM 45354</strain>
    </source>
</reference>
<feature type="transmembrane region" description="Helical" evidence="7">
    <location>
        <begin position="415"/>
        <end position="434"/>
    </location>
</feature>
<dbReference type="PANTHER" id="PTHR42718">
    <property type="entry name" value="MAJOR FACILITATOR SUPERFAMILY MULTIDRUG TRANSPORTER MFSC"/>
    <property type="match status" value="1"/>
</dbReference>
<dbReference type="PROSITE" id="PS50850">
    <property type="entry name" value="MFS"/>
    <property type="match status" value="1"/>
</dbReference>
<evidence type="ECO:0000256" key="5">
    <source>
        <dbReference type="ARBA" id="ARBA00022989"/>
    </source>
</evidence>
<keyword evidence="2" id="KW-0813">Transport</keyword>
<name>A0A927RG55_9ACTN</name>
<keyword evidence="3" id="KW-1003">Cell membrane</keyword>
<dbReference type="InterPro" id="IPR011701">
    <property type="entry name" value="MFS"/>
</dbReference>
<dbReference type="CDD" id="cd17321">
    <property type="entry name" value="MFS_MMR_MDR_like"/>
    <property type="match status" value="1"/>
</dbReference>
<comment type="subcellular location">
    <subcellularLocation>
        <location evidence="1">Cell membrane</location>
        <topology evidence="1">Multi-pass membrane protein</topology>
    </subcellularLocation>
</comment>
<feature type="transmembrane region" description="Helical" evidence="7">
    <location>
        <begin position="20"/>
        <end position="44"/>
    </location>
</feature>
<feature type="transmembrane region" description="Helical" evidence="7">
    <location>
        <begin position="88"/>
        <end position="107"/>
    </location>
</feature>
<feature type="transmembrane region" description="Helical" evidence="7">
    <location>
        <begin position="446"/>
        <end position="470"/>
    </location>
</feature>
<keyword evidence="10" id="KW-1185">Reference proteome</keyword>
<protein>
    <submittedName>
        <fullName evidence="9">EmrB/QacA subfamily drug resistance transporter</fullName>
    </submittedName>
</protein>
<evidence type="ECO:0000259" key="8">
    <source>
        <dbReference type="PROSITE" id="PS50850"/>
    </source>
</evidence>
<dbReference type="InterPro" id="IPR036259">
    <property type="entry name" value="MFS_trans_sf"/>
</dbReference>
<evidence type="ECO:0000256" key="7">
    <source>
        <dbReference type="SAM" id="Phobius"/>
    </source>
</evidence>
<dbReference type="AlphaFoldDB" id="A0A927RG55"/>
<organism evidence="9 10">
    <name type="scientific">Actinopolymorpha pittospori</name>
    <dbReference type="NCBI Taxonomy" id="648752"/>
    <lineage>
        <taxon>Bacteria</taxon>
        <taxon>Bacillati</taxon>
        <taxon>Actinomycetota</taxon>
        <taxon>Actinomycetes</taxon>
        <taxon>Propionibacteriales</taxon>
        <taxon>Actinopolymorphaceae</taxon>
        <taxon>Actinopolymorpha</taxon>
    </lineage>
</organism>
<evidence type="ECO:0000313" key="10">
    <source>
        <dbReference type="Proteomes" id="UP000638648"/>
    </source>
</evidence>
<feature type="transmembrane region" description="Helical" evidence="7">
    <location>
        <begin position="277"/>
        <end position="297"/>
    </location>
</feature>
<evidence type="ECO:0000256" key="6">
    <source>
        <dbReference type="ARBA" id="ARBA00023136"/>
    </source>
</evidence>
<evidence type="ECO:0000256" key="4">
    <source>
        <dbReference type="ARBA" id="ARBA00022692"/>
    </source>
</evidence>
<proteinExistence type="predicted"/>
<dbReference type="Gene3D" id="1.20.1720.10">
    <property type="entry name" value="Multidrug resistance protein D"/>
    <property type="match status" value="1"/>
</dbReference>
<feature type="transmembrane region" description="Helical" evidence="7">
    <location>
        <begin position="342"/>
        <end position="359"/>
    </location>
</feature>
<feature type="transmembrane region" description="Helical" evidence="7">
    <location>
        <begin position="317"/>
        <end position="335"/>
    </location>
</feature>
<dbReference type="EMBL" id="JADBEM010000001">
    <property type="protein sequence ID" value="MBE1603916.1"/>
    <property type="molecule type" value="Genomic_DNA"/>
</dbReference>
<comment type="caution">
    <text evidence="9">The sequence shown here is derived from an EMBL/GenBank/DDBJ whole genome shotgun (WGS) entry which is preliminary data.</text>
</comment>
<evidence type="ECO:0000256" key="2">
    <source>
        <dbReference type="ARBA" id="ARBA00022448"/>
    </source>
</evidence>
<feature type="transmembrane region" description="Helical" evidence="7">
    <location>
        <begin position="148"/>
        <end position="169"/>
    </location>
</feature>
<keyword evidence="4 7" id="KW-0812">Transmembrane</keyword>
<feature type="transmembrane region" description="Helical" evidence="7">
    <location>
        <begin position="371"/>
        <end position="394"/>
    </location>
</feature>
<dbReference type="SUPFAM" id="SSF103473">
    <property type="entry name" value="MFS general substrate transporter"/>
    <property type="match status" value="2"/>
</dbReference>
<gene>
    <name evidence="9" type="ORF">HEB94_000764</name>
</gene>
<dbReference type="Pfam" id="PF07690">
    <property type="entry name" value="MFS_1"/>
    <property type="match status" value="1"/>
</dbReference>
<sequence>MTSTSTATQRKARPHAAPAWMVLSLACACQFMVILDASIVNVALPSIRRDLGFTPTGLAWVVNGYLLTFAGFMLLGGRAADLFGHRRMLVAGLSLFSASSLVAGLATAPEVLVVARVAQGMGGAMLAPATLAVINTNFIEKHARGRAFGAWSAAGGLGGMAGAVAGGAITTDLSWQWVFLINLPIGAVLIAVAIMSLAGTRTGLRESLDLTGAVTGTAGLAALIYGVMQSADHGWTSVLVIGPAVAGLLLLVVFAVMEARFATQPMMPLRLFRIRRVAVGNVMLLLFGGIAIAMWYFTSLLLQNALGYSALRAGLGQTPAAVTFAVIARWAAVLLPRTGVRPLVLAGCGFFVAGFGWLAQAHADSGYVTSVLGPTLLIAVGIGLTFPTLMAAATADVREGDAGIIGGLANTANQVGGSIGLAVLATAASARAAMEATGSSPAAALAAGYDLVFLVAAGLGLAIAAVSVLLPLHRRG</sequence>
<dbReference type="Proteomes" id="UP000638648">
    <property type="component" value="Unassembled WGS sequence"/>
</dbReference>
<feature type="transmembrane region" description="Helical" evidence="7">
    <location>
        <begin position="175"/>
        <end position="198"/>
    </location>
</feature>
<feature type="transmembrane region" description="Helical" evidence="7">
    <location>
        <begin position="210"/>
        <end position="228"/>
    </location>
</feature>
<evidence type="ECO:0000256" key="3">
    <source>
        <dbReference type="ARBA" id="ARBA00022475"/>
    </source>
</evidence>
<feature type="domain" description="Major facilitator superfamily (MFS) profile" evidence="8">
    <location>
        <begin position="22"/>
        <end position="475"/>
    </location>
</feature>
<evidence type="ECO:0000313" key="9">
    <source>
        <dbReference type="EMBL" id="MBE1603916.1"/>
    </source>
</evidence>
<dbReference type="GO" id="GO:0005886">
    <property type="term" value="C:plasma membrane"/>
    <property type="evidence" value="ECO:0007669"/>
    <property type="project" value="UniProtKB-SubCell"/>
</dbReference>
<dbReference type="GO" id="GO:0022857">
    <property type="term" value="F:transmembrane transporter activity"/>
    <property type="evidence" value="ECO:0007669"/>
    <property type="project" value="InterPro"/>
</dbReference>
<dbReference type="RefSeq" id="WP_192748612.1">
    <property type="nucleotide sequence ID" value="NZ_BAABJL010000073.1"/>
</dbReference>
<dbReference type="InterPro" id="IPR020846">
    <property type="entry name" value="MFS_dom"/>
</dbReference>
<feature type="transmembrane region" description="Helical" evidence="7">
    <location>
        <begin position="56"/>
        <end position="76"/>
    </location>
</feature>
<keyword evidence="6 7" id="KW-0472">Membrane</keyword>
<dbReference type="Gene3D" id="1.20.1250.20">
    <property type="entry name" value="MFS general substrate transporter like domains"/>
    <property type="match status" value="1"/>
</dbReference>
<evidence type="ECO:0000256" key="1">
    <source>
        <dbReference type="ARBA" id="ARBA00004651"/>
    </source>
</evidence>